<keyword evidence="1 3" id="KW-0732">Signal</keyword>
<proteinExistence type="predicted"/>
<feature type="region of interest" description="Disordered" evidence="2">
    <location>
        <begin position="992"/>
        <end position="1017"/>
    </location>
</feature>
<feature type="chain" id="PRO_5047417060" evidence="3">
    <location>
        <begin position="24"/>
        <end position="1248"/>
    </location>
</feature>
<dbReference type="Gene3D" id="2.60.120.200">
    <property type="match status" value="1"/>
</dbReference>
<sequence>MKKRLLYKVLFVIVLFTVNTSMAQDTDGDGIQDSVDVDDDNDGILDAIECGVVYCAENAINGSFEEPSVNTGTWLLFHENDVPGWKTTAADKQIELWYSGFLGTPASHGNQLAELNANQTAALYQELCISGGSKVQWSVKHRGRDGSDVAQVRIGADLASASIVETMSNDNTAWGTHTGIYDVPDGQDTTFFIIEAVSTSSGSISVGNLIDDFSIAIVEEPSCNVNSDGDGFEDKIDIDSDNDGIPDNVEAQTTLGYLLPSGVVNTSGPYIGLWDNYGTGLIPVDTDSDGVPDYKDLNSDNDDYNDIEENGMANSSTAADVDDDGLINPFETNGVNDSSWDVNEDIEDPTDLSILPDSDSNLNSGGDLDYRDIPAVIYPTSASVDFDGVDDFLSGNSILNGLGEVTIMAWIKIDTANTGVPKATIAGEDTACRLFIKNGNEVFFSIKTSADISKSISGGEINYDEWHHVTGIFSSITGEQIIYIDGEQIKRDVNNNQIGANILTTNKWTGNFEVGRISKSISNRQYFNGEIDEIRVFNKAITESQVQGMIYQEIENNSGNVRGAIVIKDIEDIATSATIPWTNLIAYYPMTEINSNQVLDYSQNDNTIIMNNITTVQEQTTPLPYVTFSNGDWTDQDTWLHGDVWDIENIAQDKDWYIVKISNDIKISSSLNTLGLIIDDGSTLTVTGDHLIRNTWYLELNGTLNLEDDCQLIQTVNSDLVTSATGKLLRRQEGTSNVYRYNYWSSPVGATGITNLTDNNASTNNTNNTPFNLNMIKDESGVNLSFTSAYDEAGKISTYWIYTYKNALTYWDWAFHSPSTPLEPGVGYTQKGTGNAGIKQQYIFEGKPNNGTILINVTDKGGPGSVSQVSKTEYLLGNPYPSALDIHKFIDDNAGVIDGTLQLWQQWAGDSHHLNEYKGGYAQVNKLGSTRAYQFVGIYGAHNGSQDGTVTPSRYLPVGQGFVTEIIADGDVEFNNSQRIFIKESDADGTYNNGSSFLKSSNTKSKKGNTSKESKENNVMQKIRLEFNSIVGPKTRRELLLGFSETTTDGFDYGYDAECDESNNNDFNLGLEGKNMNMQAYSPITEDKAIPLNFKSSGDNTFEIKITETENLEEGQEVYLRDNLTGTYFDLRSGSAYEFQSEAGKFNTRFEMVFQNEAKTLSAEEATFTENYIYYQNKTNTLFAKKLNSQVKKLALINMRGQTVLEVENVPTESLENGFRFDNISTGAYIICLRTEMNEVLTKKIVFN</sequence>
<organism evidence="4 5">
    <name type="scientific">Flavivirga spongiicola</name>
    <dbReference type="NCBI Taxonomy" id="421621"/>
    <lineage>
        <taxon>Bacteria</taxon>
        <taxon>Pseudomonadati</taxon>
        <taxon>Bacteroidota</taxon>
        <taxon>Flavobacteriia</taxon>
        <taxon>Flavobacteriales</taxon>
        <taxon>Flavobacteriaceae</taxon>
        <taxon>Flavivirga</taxon>
    </lineage>
</organism>
<dbReference type="SUPFAM" id="SSF49899">
    <property type="entry name" value="Concanavalin A-like lectins/glucanases"/>
    <property type="match status" value="1"/>
</dbReference>
<evidence type="ECO:0000256" key="1">
    <source>
        <dbReference type="ARBA" id="ARBA00022729"/>
    </source>
</evidence>
<keyword evidence="5" id="KW-1185">Reference proteome</keyword>
<gene>
    <name evidence="4" type="ORF">N1F79_10495</name>
</gene>
<dbReference type="InterPro" id="IPR028974">
    <property type="entry name" value="TSP_type-3_rpt"/>
</dbReference>
<evidence type="ECO:0000313" key="5">
    <source>
        <dbReference type="Proteomes" id="UP001337305"/>
    </source>
</evidence>
<dbReference type="EMBL" id="JAODOP010000004">
    <property type="protein sequence ID" value="MEF3833561.1"/>
    <property type="molecule type" value="Genomic_DNA"/>
</dbReference>
<dbReference type="InterPro" id="IPR013320">
    <property type="entry name" value="ConA-like_dom_sf"/>
</dbReference>
<dbReference type="RefSeq" id="WP_303305903.1">
    <property type="nucleotide sequence ID" value="NZ_JAODOP010000004.1"/>
</dbReference>
<dbReference type="NCBIfam" id="TIGR04183">
    <property type="entry name" value="Por_Secre_tail"/>
    <property type="match status" value="1"/>
</dbReference>
<dbReference type="SUPFAM" id="SSF103647">
    <property type="entry name" value="TSP type-3 repeat"/>
    <property type="match status" value="1"/>
</dbReference>
<evidence type="ECO:0000256" key="3">
    <source>
        <dbReference type="SAM" id="SignalP"/>
    </source>
</evidence>
<feature type="signal peptide" evidence="3">
    <location>
        <begin position="1"/>
        <end position="23"/>
    </location>
</feature>
<protein>
    <submittedName>
        <fullName evidence="4">T9SS type A sorting domain-containing protein</fullName>
    </submittedName>
</protein>
<reference evidence="4 5" key="1">
    <citation type="submission" date="2022-09" db="EMBL/GenBank/DDBJ databases">
        <title>Genome sequencing of Flavivirga sp. MEBiC05379.</title>
        <authorList>
            <person name="Oh H.-M."/>
            <person name="Kwon K.K."/>
            <person name="Park M.J."/>
            <person name="Yang S.-H."/>
        </authorList>
    </citation>
    <scope>NUCLEOTIDE SEQUENCE [LARGE SCALE GENOMIC DNA]</scope>
    <source>
        <strain evidence="4 5">MEBiC05379</strain>
    </source>
</reference>
<accession>A0ABU7XT59</accession>
<dbReference type="Pfam" id="PF13385">
    <property type="entry name" value="Laminin_G_3"/>
    <property type="match status" value="1"/>
</dbReference>
<dbReference type="Proteomes" id="UP001337305">
    <property type="component" value="Unassembled WGS sequence"/>
</dbReference>
<comment type="caution">
    <text evidence="4">The sequence shown here is derived from an EMBL/GenBank/DDBJ whole genome shotgun (WGS) entry which is preliminary data.</text>
</comment>
<dbReference type="InterPro" id="IPR026444">
    <property type="entry name" value="Secre_tail"/>
</dbReference>
<evidence type="ECO:0000256" key="2">
    <source>
        <dbReference type="SAM" id="MobiDB-lite"/>
    </source>
</evidence>
<evidence type="ECO:0000313" key="4">
    <source>
        <dbReference type="EMBL" id="MEF3833561.1"/>
    </source>
</evidence>
<name>A0ABU7XT59_9FLAO</name>